<accession>A0A8B4QB28</accession>
<evidence type="ECO:0008006" key="6">
    <source>
        <dbReference type="Google" id="ProtNLM"/>
    </source>
</evidence>
<evidence type="ECO:0000313" key="2">
    <source>
        <dbReference type="EMBL" id="STX09920.1"/>
    </source>
</evidence>
<reference evidence="2 4" key="1">
    <citation type="submission" date="2018-06" db="EMBL/GenBank/DDBJ databases">
        <authorList>
            <consortium name="Pathogen Informatics"/>
            <person name="Doyle S."/>
        </authorList>
    </citation>
    <scope>NUCLEOTIDE SEQUENCE [LARGE SCALE GENOMIC DNA]</scope>
    <source>
        <strain evidence="2 4">NCTC10597</strain>
    </source>
</reference>
<evidence type="ECO:0000256" key="1">
    <source>
        <dbReference type="SAM" id="Phobius"/>
    </source>
</evidence>
<evidence type="ECO:0000313" key="4">
    <source>
        <dbReference type="Proteomes" id="UP000254330"/>
    </source>
</evidence>
<reference evidence="3 5" key="2">
    <citation type="submission" date="2019-03" db="EMBL/GenBank/DDBJ databases">
        <title>Genomic Encyclopedia of Type Strains, Phase IV (KMG-IV): sequencing the most valuable type-strain genomes for metagenomic binning, comparative biology and taxonomic classification.</title>
        <authorList>
            <person name="Goeker M."/>
        </authorList>
    </citation>
    <scope>NUCLEOTIDE SEQUENCE [LARGE SCALE GENOMIC DNA]</scope>
    <source>
        <strain evidence="3 5">DSM 20580</strain>
    </source>
</reference>
<dbReference type="EMBL" id="SNZG01000029">
    <property type="protein sequence ID" value="TDR35751.1"/>
    <property type="molecule type" value="Genomic_DNA"/>
</dbReference>
<keyword evidence="5" id="KW-1185">Reference proteome</keyword>
<keyword evidence="1" id="KW-0812">Transmembrane</keyword>
<sequence>MNFELVENLKECLKISKKYKVILLFVILLILVIASTFAYNKYKMKTLEEDVFEYVMKEKKVSENDLTGGAYYSKLQGDKKYLVDVKIKGDSNIYAYYRTKNNQIKLESYTDEDRVEHVED</sequence>
<dbReference type="Proteomes" id="UP000254330">
    <property type="component" value="Unassembled WGS sequence"/>
</dbReference>
<keyword evidence="1" id="KW-0472">Membrane</keyword>
<organism evidence="2 4">
    <name type="scientific">Kurthia zopfii</name>
    <dbReference type="NCBI Taxonomy" id="1650"/>
    <lineage>
        <taxon>Bacteria</taxon>
        <taxon>Bacillati</taxon>
        <taxon>Bacillota</taxon>
        <taxon>Bacilli</taxon>
        <taxon>Bacillales</taxon>
        <taxon>Caryophanaceae</taxon>
        <taxon>Kurthia</taxon>
    </lineage>
</organism>
<dbReference type="AlphaFoldDB" id="A0A8B4QB28"/>
<dbReference type="EMBL" id="UGNP01000001">
    <property type="protein sequence ID" value="STX09920.1"/>
    <property type="molecule type" value="Genomic_DNA"/>
</dbReference>
<dbReference type="Proteomes" id="UP000294641">
    <property type="component" value="Unassembled WGS sequence"/>
</dbReference>
<evidence type="ECO:0000313" key="3">
    <source>
        <dbReference type="EMBL" id="TDR35751.1"/>
    </source>
</evidence>
<name>A0A8B4QB28_9BACL</name>
<evidence type="ECO:0000313" key="5">
    <source>
        <dbReference type="Proteomes" id="UP000294641"/>
    </source>
</evidence>
<comment type="caution">
    <text evidence="2">The sequence shown here is derived from an EMBL/GenBank/DDBJ whole genome shotgun (WGS) entry which is preliminary data.</text>
</comment>
<dbReference type="RefSeq" id="WP_109350287.1">
    <property type="nucleotide sequence ID" value="NZ_BJUE01000025.1"/>
</dbReference>
<feature type="transmembrane region" description="Helical" evidence="1">
    <location>
        <begin position="21"/>
        <end position="39"/>
    </location>
</feature>
<protein>
    <recommendedName>
        <fullName evidence="6">DUF3139 domain-containing protein</fullName>
    </recommendedName>
</protein>
<gene>
    <name evidence="3" type="ORF">DFR61_12923</name>
    <name evidence="2" type="ORF">NCTC10597_01627</name>
</gene>
<keyword evidence="1" id="KW-1133">Transmembrane helix</keyword>
<proteinExistence type="predicted"/>